<dbReference type="SUPFAM" id="SSF88713">
    <property type="entry name" value="Glycoside hydrolase/deacetylase"/>
    <property type="match status" value="1"/>
</dbReference>
<dbReference type="EMBL" id="BNBC01000081">
    <property type="protein sequence ID" value="GHF17989.1"/>
    <property type="molecule type" value="Genomic_DNA"/>
</dbReference>
<comment type="caution">
    <text evidence="2">The sequence shown here is derived from an EMBL/GenBank/DDBJ whole genome shotgun (WGS) entry which is preliminary data.</text>
</comment>
<dbReference type="Pfam" id="PF01522">
    <property type="entry name" value="Polysacc_deac_1"/>
    <property type="match status" value="1"/>
</dbReference>
<dbReference type="PROSITE" id="PS51677">
    <property type="entry name" value="NODB"/>
    <property type="match status" value="1"/>
</dbReference>
<dbReference type="PANTHER" id="PTHR10587">
    <property type="entry name" value="GLYCOSYL TRANSFERASE-RELATED"/>
    <property type="match status" value="1"/>
</dbReference>
<dbReference type="RefSeq" id="WP_189908184.1">
    <property type="nucleotide sequence ID" value="NZ_BNBC01000081.1"/>
</dbReference>
<protein>
    <submittedName>
        <fullName evidence="2">Oligosaccharide deacetylase</fullName>
    </submittedName>
</protein>
<dbReference type="PANTHER" id="PTHR10587:SF137">
    <property type="entry name" value="4-DEOXY-4-FORMAMIDO-L-ARABINOSE-PHOSPHOUNDECAPRENOL DEFORMYLASE ARND-RELATED"/>
    <property type="match status" value="1"/>
</dbReference>
<dbReference type="AlphaFoldDB" id="A0A919E676"/>
<dbReference type="InterPro" id="IPR011330">
    <property type="entry name" value="Glyco_hydro/deAcase_b/a-brl"/>
</dbReference>
<dbReference type="GO" id="GO:0005975">
    <property type="term" value="P:carbohydrate metabolic process"/>
    <property type="evidence" value="ECO:0007669"/>
    <property type="project" value="InterPro"/>
</dbReference>
<evidence type="ECO:0000259" key="1">
    <source>
        <dbReference type="PROSITE" id="PS51677"/>
    </source>
</evidence>
<reference evidence="2" key="2">
    <citation type="submission" date="2020-09" db="EMBL/GenBank/DDBJ databases">
        <authorList>
            <person name="Sun Q."/>
            <person name="Ohkuma M."/>
        </authorList>
    </citation>
    <scope>NUCLEOTIDE SEQUENCE</scope>
    <source>
        <strain evidence="2">JCM 3302</strain>
    </source>
</reference>
<dbReference type="InterPro" id="IPR050248">
    <property type="entry name" value="Polysacc_deacetylase_ArnD"/>
</dbReference>
<name>A0A919E676_9ACTN</name>
<keyword evidence="3" id="KW-1185">Reference proteome</keyword>
<accession>A0A919E676</accession>
<evidence type="ECO:0000313" key="2">
    <source>
        <dbReference type="EMBL" id="GHF17989.1"/>
    </source>
</evidence>
<sequence length="211" mass="23298">MTTTTAGRPSGHSLAVVDSTAHGGRSVALTFDDGPDPHGTPRLLEVLRRHHVRAVFCLWGDHVREHPEVVREIVRDGHELGNHSLHHDDMSAWTPERIRADLRQTSALIQRAAPGAPVRWFRAPYGSWGRSPEVAAGLGMRPLGWRLAVGDWEPPGTDELVRRLREGTTPGAVVLLHDGGGDRRQTVEAVDRIIPEFRAAGWRFDGPARRA</sequence>
<proteinExistence type="predicted"/>
<evidence type="ECO:0000313" key="3">
    <source>
        <dbReference type="Proteomes" id="UP000641386"/>
    </source>
</evidence>
<organism evidence="2 3">
    <name type="scientific">Streptomyces spiralis</name>
    <dbReference type="NCBI Taxonomy" id="66376"/>
    <lineage>
        <taxon>Bacteria</taxon>
        <taxon>Bacillati</taxon>
        <taxon>Actinomycetota</taxon>
        <taxon>Actinomycetes</taxon>
        <taxon>Kitasatosporales</taxon>
        <taxon>Streptomycetaceae</taxon>
        <taxon>Streptomyces</taxon>
    </lineage>
</organism>
<gene>
    <name evidence="2" type="ORF">GCM10014715_86320</name>
</gene>
<dbReference type="GO" id="GO:0016810">
    <property type="term" value="F:hydrolase activity, acting on carbon-nitrogen (but not peptide) bonds"/>
    <property type="evidence" value="ECO:0007669"/>
    <property type="project" value="InterPro"/>
</dbReference>
<dbReference type="InterPro" id="IPR002509">
    <property type="entry name" value="NODB_dom"/>
</dbReference>
<reference evidence="2" key="1">
    <citation type="journal article" date="2014" name="Int. J. Syst. Evol. Microbiol.">
        <title>Complete genome sequence of Corynebacterium casei LMG S-19264T (=DSM 44701T), isolated from a smear-ripened cheese.</title>
        <authorList>
            <consortium name="US DOE Joint Genome Institute (JGI-PGF)"/>
            <person name="Walter F."/>
            <person name="Albersmeier A."/>
            <person name="Kalinowski J."/>
            <person name="Ruckert C."/>
        </authorList>
    </citation>
    <scope>NUCLEOTIDE SEQUENCE</scope>
    <source>
        <strain evidence="2">JCM 3302</strain>
    </source>
</reference>
<dbReference type="Gene3D" id="3.20.20.370">
    <property type="entry name" value="Glycoside hydrolase/deacetylase"/>
    <property type="match status" value="1"/>
</dbReference>
<feature type="domain" description="NodB homology" evidence="1">
    <location>
        <begin position="25"/>
        <end position="205"/>
    </location>
</feature>
<dbReference type="CDD" id="cd10917">
    <property type="entry name" value="CE4_NodB_like_6s_7s"/>
    <property type="match status" value="1"/>
</dbReference>
<dbReference type="Proteomes" id="UP000641386">
    <property type="component" value="Unassembled WGS sequence"/>
</dbReference>